<protein>
    <submittedName>
        <fullName evidence="2">Uncharacterized protein</fullName>
    </submittedName>
</protein>
<evidence type="ECO:0000313" key="2">
    <source>
        <dbReference type="EMBL" id="UYM17584.1"/>
    </source>
</evidence>
<keyword evidence="1" id="KW-0472">Membrane</keyword>
<evidence type="ECO:0000256" key="1">
    <source>
        <dbReference type="SAM" id="Phobius"/>
    </source>
</evidence>
<name>A0ABY6H094_9GAMM</name>
<reference evidence="2" key="1">
    <citation type="submission" date="2022-10" db="EMBL/GenBank/DDBJ databases">
        <title>Completed Genome Sequence of two octocoral isolated bacterium, Endozoicomonas euniceicola EF212T and Endozoicomonas gorgoniicola PS125T.</title>
        <authorList>
            <person name="Chiou Y.-J."/>
            <person name="Chen Y.-H."/>
        </authorList>
    </citation>
    <scope>NUCLEOTIDE SEQUENCE</scope>
    <source>
        <strain evidence="2">EF212</strain>
    </source>
</reference>
<evidence type="ECO:0000313" key="3">
    <source>
        <dbReference type="Proteomes" id="UP001163255"/>
    </source>
</evidence>
<keyword evidence="1" id="KW-0812">Transmembrane</keyword>
<dbReference type="RefSeq" id="WP_262600209.1">
    <property type="nucleotide sequence ID" value="NZ_CP103300.1"/>
</dbReference>
<accession>A0ABY6H094</accession>
<gene>
    <name evidence="2" type="ORF">NX720_06650</name>
</gene>
<keyword evidence="3" id="KW-1185">Reference proteome</keyword>
<dbReference type="EMBL" id="CP103300">
    <property type="protein sequence ID" value="UYM17584.1"/>
    <property type="molecule type" value="Genomic_DNA"/>
</dbReference>
<sequence>MEMKDNMKGYDYKLGFSELIILTLSFGSILAALHFFLGSVF</sequence>
<keyword evidence="1" id="KW-1133">Transmembrane helix</keyword>
<feature type="transmembrane region" description="Helical" evidence="1">
    <location>
        <begin position="12"/>
        <end position="37"/>
    </location>
</feature>
<dbReference type="Proteomes" id="UP001163255">
    <property type="component" value="Chromosome"/>
</dbReference>
<organism evidence="2 3">
    <name type="scientific">Endozoicomonas euniceicola</name>
    <dbReference type="NCBI Taxonomy" id="1234143"/>
    <lineage>
        <taxon>Bacteria</taxon>
        <taxon>Pseudomonadati</taxon>
        <taxon>Pseudomonadota</taxon>
        <taxon>Gammaproteobacteria</taxon>
        <taxon>Oceanospirillales</taxon>
        <taxon>Endozoicomonadaceae</taxon>
        <taxon>Endozoicomonas</taxon>
    </lineage>
</organism>
<proteinExistence type="predicted"/>